<proteinExistence type="predicted"/>
<gene>
    <name evidence="2" type="ORF">ACFP0N_21470</name>
</gene>
<accession>A0ABW1EZW5</accession>
<feature type="compositionally biased region" description="Gly residues" evidence="1">
    <location>
        <begin position="28"/>
        <end position="68"/>
    </location>
</feature>
<reference evidence="3" key="1">
    <citation type="journal article" date="2019" name="Int. J. Syst. Evol. Microbiol.">
        <title>The Global Catalogue of Microorganisms (GCM) 10K type strain sequencing project: providing services to taxonomists for standard genome sequencing and annotation.</title>
        <authorList>
            <consortium name="The Broad Institute Genomics Platform"/>
            <consortium name="The Broad Institute Genome Sequencing Center for Infectious Disease"/>
            <person name="Wu L."/>
            <person name="Ma J."/>
        </authorList>
    </citation>
    <scope>NUCLEOTIDE SEQUENCE [LARGE SCALE GENOMIC DNA]</scope>
    <source>
        <strain evidence="3">CGMCC 4.1469</strain>
    </source>
</reference>
<evidence type="ECO:0000313" key="2">
    <source>
        <dbReference type="EMBL" id="MFC5887542.1"/>
    </source>
</evidence>
<organism evidence="2 3">
    <name type="scientific">Kitasatospora aburaviensis</name>
    <dbReference type="NCBI Taxonomy" id="67265"/>
    <lineage>
        <taxon>Bacteria</taxon>
        <taxon>Bacillati</taxon>
        <taxon>Actinomycetota</taxon>
        <taxon>Actinomycetes</taxon>
        <taxon>Kitasatosporales</taxon>
        <taxon>Streptomycetaceae</taxon>
        <taxon>Kitasatospora</taxon>
    </lineage>
</organism>
<name>A0ABW1EZW5_9ACTN</name>
<dbReference type="RefSeq" id="WP_313766729.1">
    <property type="nucleotide sequence ID" value="NZ_BAAAVH010000014.1"/>
</dbReference>
<feature type="region of interest" description="Disordered" evidence="1">
    <location>
        <begin position="177"/>
        <end position="208"/>
    </location>
</feature>
<dbReference type="SUPFAM" id="SSF55874">
    <property type="entry name" value="ATPase domain of HSP90 chaperone/DNA topoisomerase II/histidine kinase"/>
    <property type="match status" value="1"/>
</dbReference>
<dbReference type="Proteomes" id="UP001596067">
    <property type="component" value="Unassembled WGS sequence"/>
</dbReference>
<evidence type="ECO:0000256" key="1">
    <source>
        <dbReference type="SAM" id="MobiDB-lite"/>
    </source>
</evidence>
<protein>
    <recommendedName>
        <fullName evidence="4">ATP-binding protein</fullName>
    </recommendedName>
</protein>
<comment type="caution">
    <text evidence="2">The sequence shown here is derived from an EMBL/GenBank/DDBJ whole genome shotgun (WGS) entry which is preliminary data.</text>
</comment>
<feature type="region of interest" description="Disordered" evidence="1">
    <location>
        <begin position="28"/>
        <end position="82"/>
    </location>
</feature>
<evidence type="ECO:0008006" key="4">
    <source>
        <dbReference type="Google" id="ProtNLM"/>
    </source>
</evidence>
<dbReference type="EMBL" id="JBHSOD010000028">
    <property type="protein sequence ID" value="MFC5887542.1"/>
    <property type="molecule type" value="Genomic_DNA"/>
</dbReference>
<evidence type="ECO:0000313" key="3">
    <source>
        <dbReference type="Proteomes" id="UP001596067"/>
    </source>
</evidence>
<feature type="compositionally biased region" description="Gly residues" evidence="1">
    <location>
        <begin position="188"/>
        <end position="206"/>
    </location>
</feature>
<keyword evidence="3" id="KW-1185">Reference proteome</keyword>
<sequence>MARGRLWGYVASGARMLGGLAVAGGAGGSAGGRPVWGGPGGGRPDGGRRGGPGWGGSAGPGGPGGAAEGPGRSRAGVMAGPRPLGRAELERVNWTVRPIGCGPQAQHVQVAEVVQRVLRGGGRAAAVAVRIPGGLPVVKGDARRLETALAGLVDHAVRRTPAGAAVVVRAEVAAAGRTGPRRAHGADDVGGAGGAGDPDPTGGWGTGPARVEVRVVDRGPCELPEAREWLLAGMRTSGPVGPAVHGLVRAAGGRLAVEQTPGGGLTVVLALAVALE</sequence>
<dbReference type="InterPro" id="IPR036890">
    <property type="entry name" value="HATPase_C_sf"/>
</dbReference>
<dbReference type="Gene3D" id="3.30.565.10">
    <property type="entry name" value="Histidine kinase-like ATPase, C-terminal domain"/>
    <property type="match status" value="1"/>
</dbReference>